<dbReference type="Gene3D" id="3.20.20.70">
    <property type="entry name" value="Aldolase class I"/>
    <property type="match status" value="1"/>
</dbReference>
<evidence type="ECO:0000259" key="7">
    <source>
        <dbReference type="PROSITE" id="PS51918"/>
    </source>
</evidence>
<dbReference type="Pfam" id="PF04055">
    <property type="entry name" value="Radical_SAM"/>
    <property type="match status" value="1"/>
</dbReference>
<evidence type="ECO:0000313" key="8">
    <source>
        <dbReference type="EMBL" id="VFK64648.1"/>
    </source>
</evidence>
<dbReference type="PANTHER" id="PTHR11228:SF7">
    <property type="entry name" value="PQQA PEPTIDE CYCLASE"/>
    <property type="match status" value="1"/>
</dbReference>
<gene>
    <name evidence="8" type="ORF">BECKUNK1418G_GA0071005_10499</name>
    <name evidence="9" type="ORF">BECKUNK1418H_GA0071006_10539</name>
</gene>
<protein>
    <submittedName>
        <fullName evidence="9">Radical SAM additional 4Fe4S-binding SPASM domain-containing protein</fullName>
    </submittedName>
</protein>
<dbReference type="InterPro" id="IPR050377">
    <property type="entry name" value="Radical_SAM_PqqE_MftC-like"/>
</dbReference>
<dbReference type="PANTHER" id="PTHR11228">
    <property type="entry name" value="RADICAL SAM DOMAIN PROTEIN"/>
    <property type="match status" value="1"/>
</dbReference>
<dbReference type="PIRSF" id="PIRSF037420">
    <property type="entry name" value="PQQ_syn_pqqE"/>
    <property type="match status" value="1"/>
</dbReference>
<dbReference type="GO" id="GO:0051539">
    <property type="term" value="F:4 iron, 4 sulfur cluster binding"/>
    <property type="evidence" value="ECO:0007669"/>
    <property type="project" value="UniProtKB-KW"/>
</dbReference>
<dbReference type="CDD" id="cd21109">
    <property type="entry name" value="SPASM"/>
    <property type="match status" value="1"/>
</dbReference>
<dbReference type="SFLD" id="SFLDS00029">
    <property type="entry name" value="Radical_SAM"/>
    <property type="match status" value="2"/>
</dbReference>
<dbReference type="InterPro" id="IPR007197">
    <property type="entry name" value="rSAM"/>
</dbReference>
<dbReference type="SMART" id="SM00729">
    <property type="entry name" value="Elp3"/>
    <property type="match status" value="1"/>
</dbReference>
<dbReference type="InterPro" id="IPR013785">
    <property type="entry name" value="Aldolase_TIM"/>
</dbReference>
<dbReference type="InterPro" id="IPR058240">
    <property type="entry name" value="rSAM_sf"/>
</dbReference>
<evidence type="ECO:0000313" key="9">
    <source>
        <dbReference type="EMBL" id="VFK71165.1"/>
    </source>
</evidence>
<evidence type="ECO:0000256" key="3">
    <source>
        <dbReference type="ARBA" id="ARBA00022691"/>
    </source>
</evidence>
<dbReference type="EMBL" id="CAADGD010000053">
    <property type="protein sequence ID" value="VFK71165.1"/>
    <property type="molecule type" value="Genomic_DNA"/>
</dbReference>
<evidence type="ECO:0000256" key="6">
    <source>
        <dbReference type="ARBA" id="ARBA00023014"/>
    </source>
</evidence>
<dbReference type="Pfam" id="PF13186">
    <property type="entry name" value="SPASM"/>
    <property type="match status" value="1"/>
</dbReference>
<evidence type="ECO:0000256" key="5">
    <source>
        <dbReference type="ARBA" id="ARBA00023004"/>
    </source>
</evidence>
<dbReference type="SFLD" id="SFLDG01386">
    <property type="entry name" value="main_SPASM_domain-containing"/>
    <property type="match status" value="1"/>
</dbReference>
<dbReference type="InterPro" id="IPR006638">
    <property type="entry name" value="Elp3/MiaA/NifB-like_rSAM"/>
</dbReference>
<dbReference type="SFLD" id="SFLDG01067">
    <property type="entry name" value="SPASM/twitch_domain_containing"/>
    <property type="match status" value="2"/>
</dbReference>
<dbReference type="EMBL" id="CAADFZ010000049">
    <property type="protein sequence ID" value="VFK64648.1"/>
    <property type="molecule type" value="Genomic_DNA"/>
</dbReference>
<organism evidence="9">
    <name type="scientific">Candidatus Kentrum sp. UNK</name>
    <dbReference type="NCBI Taxonomy" id="2126344"/>
    <lineage>
        <taxon>Bacteria</taxon>
        <taxon>Pseudomonadati</taxon>
        <taxon>Pseudomonadota</taxon>
        <taxon>Gammaproteobacteria</taxon>
        <taxon>Candidatus Kentrum</taxon>
    </lineage>
</organism>
<evidence type="ECO:0000256" key="2">
    <source>
        <dbReference type="ARBA" id="ARBA00022485"/>
    </source>
</evidence>
<dbReference type="GO" id="GO:0046872">
    <property type="term" value="F:metal ion binding"/>
    <property type="evidence" value="ECO:0007669"/>
    <property type="project" value="UniProtKB-KW"/>
</dbReference>
<dbReference type="CDD" id="cd01335">
    <property type="entry name" value="Radical_SAM"/>
    <property type="match status" value="1"/>
</dbReference>
<dbReference type="NCBIfam" id="TIGR04085">
    <property type="entry name" value="rSAM_more_4Fe4S"/>
    <property type="match status" value="1"/>
</dbReference>
<reference evidence="9" key="1">
    <citation type="submission" date="2019-02" db="EMBL/GenBank/DDBJ databases">
        <authorList>
            <person name="Gruber-Vodicka R. H."/>
            <person name="Seah K. B. B."/>
        </authorList>
    </citation>
    <scope>NUCLEOTIDE SEQUENCE</scope>
    <source>
        <strain evidence="9">BECK_BY19</strain>
        <strain evidence="8">BECK_BY8</strain>
    </source>
</reference>
<keyword evidence="5" id="KW-0408">Iron</keyword>
<dbReference type="PROSITE" id="PS51918">
    <property type="entry name" value="RADICAL_SAM"/>
    <property type="match status" value="1"/>
</dbReference>
<dbReference type="SFLD" id="SFLDG01387">
    <property type="entry name" value="BtrN-like_SPASM_domain_contain"/>
    <property type="match status" value="1"/>
</dbReference>
<dbReference type="SUPFAM" id="SSF102114">
    <property type="entry name" value="Radical SAM enzymes"/>
    <property type="match status" value="1"/>
</dbReference>
<dbReference type="GO" id="GO:0003824">
    <property type="term" value="F:catalytic activity"/>
    <property type="evidence" value="ECO:0007669"/>
    <property type="project" value="InterPro"/>
</dbReference>
<keyword evidence="2" id="KW-0004">4Fe-4S</keyword>
<sequence length="344" mass="38030">MTSVVRRLNFPLKVELELTARCNLRCQHCMVEHKNSGEGELSGATIKSLIDDWSEEGLLELQFTGGEPTIRPDFVDLVEYACERGIKVLVSSNGTLIDEELAERLGKSGAYVEISLDGGSAAVHEVIRGRNTFENTVSNARRLRRHTRRLMMETVVHRINFADLENIYEVVKSIGAYRYIIHNVRYIRHSLAHSDDLHLSLAQLEEIQARAFALRQRNEIQVQPPYLPVAGYLRHSNESFPHGVFGCGGLRYKIGVKADGKLLPCLLFDDDHLLGDVRRQSMRNVWNSSAAIDIYRQMHGAKPATCDSCAVSGKCGGGCPVAALSQGNGLGGSDLSCPVISKSV</sequence>
<dbReference type="AlphaFoldDB" id="A0A451AYN7"/>
<evidence type="ECO:0000256" key="4">
    <source>
        <dbReference type="ARBA" id="ARBA00022723"/>
    </source>
</evidence>
<accession>A0A451AYN7</accession>
<keyword evidence="6" id="KW-0411">Iron-sulfur</keyword>
<proteinExistence type="predicted"/>
<dbReference type="InterPro" id="IPR023885">
    <property type="entry name" value="4Fe4S-binding_SPASM_dom"/>
</dbReference>
<keyword evidence="4" id="KW-0479">Metal-binding</keyword>
<feature type="domain" description="Radical SAM core" evidence="7">
    <location>
        <begin position="8"/>
        <end position="225"/>
    </location>
</feature>
<dbReference type="InterPro" id="IPR017200">
    <property type="entry name" value="PqqE-like"/>
</dbReference>
<name>A0A451AYN7_9GAMM</name>
<evidence type="ECO:0000256" key="1">
    <source>
        <dbReference type="ARBA" id="ARBA00001966"/>
    </source>
</evidence>
<keyword evidence="3" id="KW-0949">S-adenosyl-L-methionine</keyword>
<dbReference type="InterPro" id="IPR034391">
    <property type="entry name" value="AdoMet-like_SPASM_containing"/>
</dbReference>
<comment type="cofactor">
    <cofactor evidence="1">
        <name>[4Fe-4S] cluster</name>
        <dbReference type="ChEBI" id="CHEBI:49883"/>
    </cofactor>
</comment>